<evidence type="ECO:0008006" key="4">
    <source>
        <dbReference type="Google" id="ProtNLM"/>
    </source>
</evidence>
<feature type="region of interest" description="Disordered" evidence="1">
    <location>
        <begin position="1"/>
        <end position="52"/>
    </location>
</feature>
<keyword evidence="3" id="KW-1185">Reference proteome</keyword>
<protein>
    <recommendedName>
        <fullName evidence="4">Beta propeller domain-containing protein</fullName>
    </recommendedName>
</protein>
<dbReference type="EMBL" id="VIFM01000002">
    <property type="protein sequence ID" value="TQF17926.1"/>
    <property type="molecule type" value="Genomic_DNA"/>
</dbReference>
<gene>
    <name evidence="2" type="ORF">FJV41_00850</name>
</gene>
<feature type="compositionally biased region" description="Basic and acidic residues" evidence="1">
    <location>
        <begin position="39"/>
        <end position="48"/>
    </location>
</feature>
<accession>A0A540X9E4</accession>
<feature type="region of interest" description="Disordered" evidence="1">
    <location>
        <begin position="125"/>
        <end position="167"/>
    </location>
</feature>
<comment type="caution">
    <text evidence="2">The sequence shown here is derived from an EMBL/GenBank/DDBJ whole genome shotgun (WGS) entry which is preliminary data.</text>
</comment>
<evidence type="ECO:0000313" key="2">
    <source>
        <dbReference type="EMBL" id="TQF17926.1"/>
    </source>
</evidence>
<proteinExistence type="predicted"/>
<evidence type="ECO:0000313" key="3">
    <source>
        <dbReference type="Proteomes" id="UP000315369"/>
    </source>
</evidence>
<dbReference type="Pfam" id="PF09826">
    <property type="entry name" value="Beta_propel"/>
    <property type="match status" value="1"/>
</dbReference>
<dbReference type="OrthoDB" id="9778998at2"/>
<dbReference type="AlphaFoldDB" id="A0A540X9E4"/>
<evidence type="ECO:0000256" key="1">
    <source>
        <dbReference type="SAM" id="MobiDB-lite"/>
    </source>
</evidence>
<organism evidence="2 3">
    <name type="scientific">Myxococcus llanfairpwllgwyngyllgogerychwyrndrobwllllantysiliogogogochensis</name>
    <dbReference type="NCBI Taxonomy" id="2590453"/>
    <lineage>
        <taxon>Bacteria</taxon>
        <taxon>Pseudomonadati</taxon>
        <taxon>Myxococcota</taxon>
        <taxon>Myxococcia</taxon>
        <taxon>Myxococcales</taxon>
        <taxon>Cystobacterineae</taxon>
        <taxon>Myxococcaceae</taxon>
        <taxon>Myxococcus</taxon>
    </lineage>
</organism>
<reference evidence="2 3" key="1">
    <citation type="submission" date="2019-06" db="EMBL/GenBank/DDBJ databases">
        <authorList>
            <person name="Livingstone P."/>
            <person name="Whitworth D."/>
        </authorList>
    </citation>
    <scope>NUCLEOTIDE SEQUENCE [LARGE SCALE GENOMIC DNA]</scope>
    <source>
        <strain evidence="2 3">AM401</strain>
    </source>
</reference>
<sequence>MSPATPWKSRSPLSARCWHDGGKSAPGPLSHLDVAGLDEPARAPDGAKTRTGRSLMRQWKRYGWVGLAAVAAVGCGDDPEYPKVENEPVQQQARLESFEDCAPLEQYIEDTATRRMRASLEQMRPRNGGWLFGDGSMPPRADAPTEGDASSGGGSPRGPDDYTGTNNQVAGVHEADFVQNDGTHIFVLSGPRLYLHRSWPAEQLTLASSMEIQGWPREMLYDKERKRLVITSQVDDDRPGRPTVWGGLLTGAPVMDCAGFRCGYMGGDTLKVTVVDVSNLSSPQVKQQVFLPGSYLSARRMDGAVRLVLSDDFRWPADVRFYPEYSSSLERSKKQMNEAIDALLVKNEQLIRAQTLADWVAPGKHVAEDGTVTPLPVSCGDFYRSNAPTGLGFVTVLSLDLDAAEGAAPLGRTSIVSAPGTVYASTEALYLAASHWWWWPEANQSDHTYLHKFDLSEPNRATYAGSGTLEGSLVNQFAMDEHEGVLRVATTVSTWRVADPTNNGNDGVSVPNSMETHSRVVTFGAEGGHLQELGRSEDLAAGERIFSARFVGKKGYVVTFRQTDPLFTFDLSDPAHPRKVGELKIPGFSTYIHPLGDTHLLTFGEDRAEDGTWTSRALKLSLFDVTDLAHPKEAFTHRMGGTSSYSDAQGDHKAFNFFPAKGLLALPFTDWNYNNGYDYWTGFTSELRVFRVDTATGFTPVGALSMKDVYQRFNEPQWSWYWSPSVRRSVMADDYVYAITDAGIRASKVGSLQTPVATTVFQPPVR</sequence>
<dbReference type="Proteomes" id="UP000315369">
    <property type="component" value="Unassembled WGS sequence"/>
</dbReference>
<dbReference type="InterPro" id="IPR019198">
    <property type="entry name" value="Beta_propeller_containing"/>
</dbReference>
<name>A0A540X9E4_9BACT</name>